<sequence>MPPRAFLSLASLAFVAVGASAALAAPPLPPPASSPPPASPATPAAAPDAASAPAAAPAPATPAPAPDSISAPPPLAAPPPAPPGAAPPPWMWRPPPPAYGLYPGWRLEEDRPSKETDARTWYGWQSLIGVIPSHALFAFSTFDNDLEFLMVAGVLGHCLTSPIVHWAHGNVGRGFLSLGLNATLPLAGMALAFETGSTEMLIAAGLITIVGWPIVDTVALSYEEAPKSKDKSTSLIHSFGVVPMIDSDTKGLSLVGQF</sequence>
<feature type="compositionally biased region" description="Pro residues" evidence="1">
    <location>
        <begin position="59"/>
        <end position="89"/>
    </location>
</feature>
<evidence type="ECO:0000313" key="4">
    <source>
        <dbReference type="EMBL" id="MDC3984212.1"/>
    </source>
</evidence>
<keyword evidence="5" id="KW-1185">Reference proteome</keyword>
<keyword evidence="2" id="KW-1133">Transmembrane helix</keyword>
<evidence type="ECO:0000313" key="5">
    <source>
        <dbReference type="Proteomes" id="UP001151081"/>
    </source>
</evidence>
<organism evidence="4 5">
    <name type="scientific">Polyangium jinanense</name>
    <dbReference type="NCBI Taxonomy" id="2829994"/>
    <lineage>
        <taxon>Bacteria</taxon>
        <taxon>Pseudomonadati</taxon>
        <taxon>Myxococcota</taxon>
        <taxon>Polyangia</taxon>
        <taxon>Polyangiales</taxon>
        <taxon>Polyangiaceae</taxon>
        <taxon>Polyangium</taxon>
    </lineage>
</organism>
<reference evidence="4 5" key="1">
    <citation type="submission" date="2021-04" db="EMBL/GenBank/DDBJ databases">
        <title>Genome analysis of Polyangium sp.</title>
        <authorList>
            <person name="Li Y."/>
            <person name="Wang J."/>
        </authorList>
    </citation>
    <scope>NUCLEOTIDE SEQUENCE [LARGE SCALE GENOMIC DNA]</scope>
    <source>
        <strain evidence="4 5">SDU14</strain>
    </source>
</reference>
<evidence type="ECO:0000256" key="2">
    <source>
        <dbReference type="SAM" id="Phobius"/>
    </source>
</evidence>
<dbReference type="Proteomes" id="UP001151081">
    <property type="component" value="Unassembled WGS sequence"/>
</dbReference>
<dbReference type="EMBL" id="JAGTJJ010000019">
    <property type="protein sequence ID" value="MDC3984212.1"/>
    <property type="molecule type" value="Genomic_DNA"/>
</dbReference>
<feature type="transmembrane region" description="Helical" evidence="2">
    <location>
        <begin position="200"/>
        <end position="222"/>
    </location>
</feature>
<comment type="caution">
    <text evidence="4">The sequence shown here is derived from an EMBL/GenBank/DDBJ whole genome shotgun (WGS) entry which is preliminary data.</text>
</comment>
<name>A0A9X3X5W4_9BACT</name>
<feature type="compositionally biased region" description="Pro residues" evidence="1">
    <location>
        <begin position="26"/>
        <end position="40"/>
    </location>
</feature>
<feature type="region of interest" description="Disordered" evidence="1">
    <location>
        <begin position="24"/>
        <end position="89"/>
    </location>
</feature>
<evidence type="ECO:0000256" key="3">
    <source>
        <dbReference type="SAM" id="SignalP"/>
    </source>
</evidence>
<feature type="chain" id="PRO_5040857343" evidence="3">
    <location>
        <begin position="25"/>
        <end position="258"/>
    </location>
</feature>
<keyword evidence="2" id="KW-0812">Transmembrane</keyword>
<feature type="signal peptide" evidence="3">
    <location>
        <begin position="1"/>
        <end position="24"/>
    </location>
</feature>
<dbReference type="RefSeq" id="WP_272419201.1">
    <property type="nucleotide sequence ID" value="NZ_JAGTJJ010000019.1"/>
</dbReference>
<accession>A0A9X3X5W4</accession>
<dbReference type="AlphaFoldDB" id="A0A9X3X5W4"/>
<protein>
    <submittedName>
        <fullName evidence="4">Uncharacterized protein</fullName>
    </submittedName>
</protein>
<keyword evidence="3" id="KW-0732">Signal</keyword>
<gene>
    <name evidence="4" type="ORF">KEG57_27135</name>
</gene>
<keyword evidence="2" id="KW-0472">Membrane</keyword>
<feature type="compositionally biased region" description="Low complexity" evidence="1">
    <location>
        <begin position="41"/>
        <end position="58"/>
    </location>
</feature>
<feature type="transmembrane region" description="Helical" evidence="2">
    <location>
        <begin position="146"/>
        <end position="168"/>
    </location>
</feature>
<evidence type="ECO:0000256" key="1">
    <source>
        <dbReference type="SAM" id="MobiDB-lite"/>
    </source>
</evidence>
<proteinExistence type="predicted"/>
<feature type="transmembrane region" description="Helical" evidence="2">
    <location>
        <begin position="174"/>
        <end position="193"/>
    </location>
</feature>